<comment type="caution">
    <text evidence="1">The sequence shown here is derived from an EMBL/GenBank/DDBJ whole genome shotgun (WGS) entry which is preliminary data.</text>
</comment>
<dbReference type="Proteomes" id="UP001164539">
    <property type="component" value="Chromosome 8"/>
</dbReference>
<sequence>MSRESTPASPIPNHHTPNSQNDPQSPQNDTTTAPTPPVNRSNRPSRACTLRTAQRLYAAAQAQVIDRKPKKKEQREKLDDSPQQCSANSKIVTPLVGDPPPSQLPRWSLRGMWELASVLNFLHVFRPLLNITAEFSAEEFETALITPNDTLSDYTYTYFKGNPSYYTNGPHTDWWHWVAEGDLPIVASHGMEIEVYKTLDPGVRVVILKALCDIRVEQDDIRSYIDNSVKHGVQLSAFRKERVGGDSHGINYWYEDDPVIGHRLYREIRKVEVKKVKPKGSHVLPNITYQWETVATNLEEFQDVSEKLFSSKNRTEASLGKKLKIDMLPEIEKEHKRKEKLLKKQHRQALLLDNFLNVDGLAPGRSLRDRKPVTYTFDDYDRSINEAIKITKRKPPSPEPMQRREVGSKPEASMNGKWSDSMHASEHVTFNAPSPNSLDYDDVDEEHKSEPLDRSNRRRQRPQRYSVKEFVEAVSDNEADFDSDDDIVGEVVYDEEYLRKRKQRRKMSSSSEGDEEYRWDEDNAEDEEEEEDSLSISEDSDEPQKVKKLPGRTRRETKLRSVDELQSGLRRSKRATRTRINYRQYEMSESDTESAKPSKSNESEEQSEASENAEYSTGSGSQESDGNDDEPEIKVDQPVEGYAETVEKEQSQPMEKPNSPGQSEVEGVKKRRFLDLNELAPVSGFDDGPNSIKDEDNL</sequence>
<evidence type="ECO:0000313" key="2">
    <source>
        <dbReference type="Proteomes" id="UP001164539"/>
    </source>
</evidence>
<gene>
    <name evidence="1" type="ORF">OWV82_014490</name>
</gene>
<organism evidence="1 2">
    <name type="scientific">Melia azedarach</name>
    <name type="common">Chinaberry tree</name>
    <dbReference type="NCBI Taxonomy" id="155640"/>
    <lineage>
        <taxon>Eukaryota</taxon>
        <taxon>Viridiplantae</taxon>
        <taxon>Streptophyta</taxon>
        <taxon>Embryophyta</taxon>
        <taxon>Tracheophyta</taxon>
        <taxon>Spermatophyta</taxon>
        <taxon>Magnoliopsida</taxon>
        <taxon>eudicotyledons</taxon>
        <taxon>Gunneridae</taxon>
        <taxon>Pentapetalae</taxon>
        <taxon>rosids</taxon>
        <taxon>malvids</taxon>
        <taxon>Sapindales</taxon>
        <taxon>Meliaceae</taxon>
        <taxon>Melia</taxon>
    </lineage>
</organism>
<keyword evidence="2" id="KW-1185">Reference proteome</keyword>
<name>A0ACC1XMQ3_MELAZ</name>
<proteinExistence type="predicted"/>
<accession>A0ACC1XMQ3</accession>
<dbReference type="EMBL" id="CM051401">
    <property type="protein sequence ID" value="KAJ4712202.1"/>
    <property type="molecule type" value="Genomic_DNA"/>
</dbReference>
<evidence type="ECO:0000313" key="1">
    <source>
        <dbReference type="EMBL" id="KAJ4712202.1"/>
    </source>
</evidence>
<reference evidence="1 2" key="1">
    <citation type="journal article" date="2023" name="Science">
        <title>Complex scaffold remodeling in plant triterpene biosynthesis.</title>
        <authorList>
            <person name="De La Pena R."/>
            <person name="Hodgson H."/>
            <person name="Liu J.C."/>
            <person name="Stephenson M.J."/>
            <person name="Martin A.C."/>
            <person name="Owen C."/>
            <person name="Harkess A."/>
            <person name="Leebens-Mack J."/>
            <person name="Jimenez L.E."/>
            <person name="Osbourn A."/>
            <person name="Sattely E.S."/>
        </authorList>
    </citation>
    <scope>NUCLEOTIDE SEQUENCE [LARGE SCALE GENOMIC DNA]</scope>
    <source>
        <strain evidence="2">cv. JPN11</strain>
        <tissue evidence="1">Leaf</tissue>
    </source>
</reference>
<protein>
    <submittedName>
        <fullName evidence="1">DDT domain-containing protein DDR4-like</fullName>
    </submittedName>
</protein>